<gene>
    <name evidence="2" type="ORF">RHP51_00215</name>
</gene>
<dbReference type="SUPFAM" id="SSF53474">
    <property type="entry name" value="alpha/beta-Hydrolases"/>
    <property type="match status" value="1"/>
</dbReference>
<dbReference type="InterPro" id="IPR029058">
    <property type="entry name" value="AB_hydrolase_fold"/>
</dbReference>
<evidence type="ECO:0000313" key="3">
    <source>
        <dbReference type="Proteomes" id="UP001302806"/>
    </source>
</evidence>
<dbReference type="PROSITE" id="PS51257">
    <property type="entry name" value="PROKAR_LIPOPROTEIN"/>
    <property type="match status" value="1"/>
</dbReference>
<evidence type="ECO:0000259" key="1">
    <source>
        <dbReference type="Pfam" id="PF02129"/>
    </source>
</evidence>
<dbReference type="Gene3D" id="3.40.50.1820">
    <property type="entry name" value="alpha/beta hydrolase"/>
    <property type="match status" value="1"/>
</dbReference>
<dbReference type="InterPro" id="IPR000383">
    <property type="entry name" value="Xaa-Pro-like_dom"/>
</dbReference>
<evidence type="ECO:0000313" key="2">
    <source>
        <dbReference type="EMBL" id="WNH09223.1"/>
    </source>
</evidence>
<sequence length="248" mass="27862">MNIVNKVVLFCYFTSGVFMISCGDKKSNDDSQNQISKQGVYIGYSTPIYADDYGIHSQYIEMRDGVKIAIDIYRPKDKITGEMTQDPLPVLWMHTPYNRRYNDSNQQQLTIENYAGTAGRLIKYGYVVATADFRGLYASYGHNEGNNRGEWMSSAQYDAYDITEWLAKQPWSNGNIGMWGCSATGGSQMRRLTTAPPHLKAMFPMSFEFDAYDFRVPGGISGARGGIFSRNPEDQGYSASTRCQSCTC</sequence>
<name>A0ABY9XTE6_9FLAO</name>
<protein>
    <submittedName>
        <fullName evidence="2">CocE/NonD family hydrolase</fullName>
    </submittedName>
</protein>
<reference evidence="2 3" key="1">
    <citation type="submission" date="2023-09" db="EMBL/GenBank/DDBJ databases">
        <title>Thalassobella suaedae gen. nov., sp. nov., a marine bacterium of the family Flavobacteriaceae isolated from a halophyte Suaeda japonica.</title>
        <authorList>
            <person name="Lee S.Y."/>
            <person name="Hwang C.Y."/>
        </authorList>
    </citation>
    <scope>NUCLEOTIDE SEQUENCE [LARGE SCALE GENOMIC DNA]</scope>
    <source>
        <strain evidence="2 3">HL-DH14</strain>
    </source>
</reference>
<dbReference type="EMBL" id="CP134537">
    <property type="protein sequence ID" value="WNH09223.1"/>
    <property type="molecule type" value="Genomic_DNA"/>
</dbReference>
<dbReference type="Proteomes" id="UP001302806">
    <property type="component" value="Chromosome"/>
</dbReference>
<dbReference type="InterPro" id="IPR005674">
    <property type="entry name" value="CocE/Ser_esterase"/>
</dbReference>
<proteinExistence type="predicted"/>
<accession>A0ABY9XTE6</accession>
<keyword evidence="2" id="KW-0378">Hydrolase</keyword>
<feature type="domain" description="Xaa-Pro dipeptidyl-peptidase-like" evidence="1">
    <location>
        <begin position="64"/>
        <end position="223"/>
    </location>
</feature>
<dbReference type="NCBIfam" id="TIGR00976">
    <property type="entry name" value="CocE_NonD"/>
    <property type="match status" value="1"/>
</dbReference>
<dbReference type="RefSeq" id="WP_415865734.1">
    <property type="nucleotide sequence ID" value="NZ_CP134537.1"/>
</dbReference>
<dbReference type="GO" id="GO:0016787">
    <property type="term" value="F:hydrolase activity"/>
    <property type="evidence" value="ECO:0007669"/>
    <property type="project" value="UniProtKB-KW"/>
</dbReference>
<organism evidence="2 3">
    <name type="scientific">Thalassobellus suaedae</name>
    <dbReference type="NCBI Taxonomy" id="3074124"/>
    <lineage>
        <taxon>Bacteria</taxon>
        <taxon>Pseudomonadati</taxon>
        <taxon>Bacteroidota</taxon>
        <taxon>Flavobacteriia</taxon>
        <taxon>Flavobacteriales</taxon>
        <taxon>Flavobacteriaceae</taxon>
        <taxon>Thalassobellus</taxon>
    </lineage>
</organism>
<dbReference type="Pfam" id="PF02129">
    <property type="entry name" value="Peptidase_S15"/>
    <property type="match status" value="1"/>
</dbReference>